<keyword evidence="4" id="KW-1185">Reference proteome</keyword>
<feature type="region of interest" description="Disordered" evidence="2">
    <location>
        <begin position="1"/>
        <end position="30"/>
    </location>
</feature>
<dbReference type="Proteomes" id="UP000005096">
    <property type="component" value="Chromosome"/>
</dbReference>
<dbReference type="AlphaFoldDB" id="E3CXJ6"/>
<dbReference type="RefSeq" id="WP_006301678.1">
    <property type="nucleotide sequence ID" value="NZ_CM001022.1"/>
</dbReference>
<feature type="compositionally biased region" description="Basic and acidic residues" evidence="2">
    <location>
        <begin position="1"/>
        <end position="12"/>
    </location>
</feature>
<keyword evidence="1" id="KW-0175">Coiled coil</keyword>
<proteinExistence type="predicted"/>
<evidence type="ECO:0000256" key="1">
    <source>
        <dbReference type="SAM" id="Coils"/>
    </source>
</evidence>
<evidence type="ECO:0000256" key="2">
    <source>
        <dbReference type="SAM" id="MobiDB-lite"/>
    </source>
</evidence>
<organism evidence="3 4">
    <name type="scientific">Aminomonas paucivorans DSM 12260</name>
    <dbReference type="NCBI Taxonomy" id="584708"/>
    <lineage>
        <taxon>Bacteria</taxon>
        <taxon>Thermotogati</taxon>
        <taxon>Synergistota</taxon>
        <taxon>Synergistia</taxon>
        <taxon>Synergistales</taxon>
        <taxon>Synergistaceae</taxon>
        <taxon>Aminomonas</taxon>
    </lineage>
</organism>
<evidence type="ECO:0000313" key="4">
    <source>
        <dbReference type="Proteomes" id="UP000005096"/>
    </source>
</evidence>
<sequence length="118" mass="13926">MQGIDPTRRFEEPLLPPAREASVPKAEKTEENIAERLREALESLDHTRNDMMDRHHELVARSQKLNLQRLRKKLAEQRIRQAEEREDLLQEQALVERLNARSRLEADALRRSGRDRTP</sequence>
<protein>
    <submittedName>
        <fullName evidence="3">Glycoprotein 96-92</fullName>
    </submittedName>
</protein>
<name>E3CXJ6_9BACT</name>
<dbReference type="STRING" id="584708.Apau_2028"/>
<gene>
    <name evidence="3" type="ORF">Apau_2028</name>
</gene>
<accession>E3CXJ6</accession>
<reference evidence="3 4" key="1">
    <citation type="journal article" date="2010" name="Stand. Genomic Sci.">
        <title>Non-contiguous finished genome sequence of Aminomonas paucivorans type strain (GLU-3).</title>
        <authorList>
            <person name="Pitluck S."/>
            <person name="Yasawong M."/>
            <person name="Held B."/>
            <person name="Lapidus A."/>
            <person name="Nolan M."/>
            <person name="Copeland A."/>
            <person name="Lucas S."/>
            <person name="Del Rio T.G."/>
            <person name="Tice H."/>
            <person name="Cheng J.F."/>
            <person name="Chertkov O."/>
            <person name="Goodwin L."/>
            <person name="Tapia R."/>
            <person name="Han C."/>
            <person name="Liolios K."/>
            <person name="Ivanova N."/>
            <person name="Mavromatis K."/>
            <person name="Ovchinnikova G."/>
            <person name="Pati A."/>
            <person name="Chen A."/>
            <person name="Palaniappan K."/>
            <person name="Land M."/>
            <person name="Hauser L."/>
            <person name="Chang Y.J."/>
            <person name="Jeffries C.D."/>
            <person name="Pukall R."/>
            <person name="Spring S."/>
            <person name="Rohde M."/>
            <person name="Sikorski J."/>
            <person name="Goker M."/>
            <person name="Woyke T."/>
            <person name="Bristow J."/>
            <person name="Eisen J.A."/>
            <person name="Markowitz V."/>
            <person name="Hugenholtz P."/>
            <person name="Kyrpides N.C."/>
            <person name="Klenk H.P."/>
        </authorList>
    </citation>
    <scope>NUCLEOTIDE SEQUENCE [LARGE SCALE GENOMIC DNA]</scope>
    <source>
        <strain evidence="3 4">DSM 12260</strain>
    </source>
</reference>
<dbReference type="PaxDb" id="584708-Apau_2028"/>
<dbReference type="EMBL" id="CM001022">
    <property type="protein sequence ID" value="EFQ24440.1"/>
    <property type="molecule type" value="Genomic_DNA"/>
</dbReference>
<dbReference type="HOGENOM" id="CLU_2068161_0_0_0"/>
<evidence type="ECO:0000313" key="3">
    <source>
        <dbReference type="EMBL" id="EFQ24440.1"/>
    </source>
</evidence>
<feature type="coiled-coil region" evidence="1">
    <location>
        <begin position="34"/>
        <end position="92"/>
    </location>
</feature>